<comment type="similarity">
    <text evidence="1">Belongs to the GMC oxidoreductase family.</text>
</comment>
<accession>A0A1Y6CFH4</accession>
<feature type="domain" description="Glucose-methanol-choline oxidoreductase C-terminal" evidence="7">
    <location>
        <begin position="388"/>
        <end position="507"/>
    </location>
</feature>
<dbReference type="Pfam" id="PF05199">
    <property type="entry name" value="GMC_oxred_C"/>
    <property type="match status" value="1"/>
</dbReference>
<organism evidence="8 9">
    <name type="scientific">Pseudobacteriovorax antillogorgiicola</name>
    <dbReference type="NCBI Taxonomy" id="1513793"/>
    <lineage>
        <taxon>Bacteria</taxon>
        <taxon>Pseudomonadati</taxon>
        <taxon>Bdellovibrionota</taxon>
        <taxon>Oligoflexia</taxon>
        <taxon>Oligoflexales</taxon>
        <taxon>Pseudobacteriovoracaceae</taxon>
        <taxon>Pseudobacteriovorax</taxon>
    </lineage>
</organism>
<dbReference type="InterPro" id="IPR036188">
    <property type="entry name" value="FAD/NAD-bd_sf"/>
</dbReference>
<dbReference type="PANTHER" id="PTHR46056">
    <property type="entry name" value="LONG-CHAIN-ALCOHOL OXIDASE"/>
    <property type="match status" value="1"/>
</dbReference>
<sequence length="528" mass="58150">MNRNPWSRRNQWSIVDARSASQASLDFDIVVIGSGAGGATASAALSQHGFRVAIIEDGDLVTAKNFAKSEQEAYGLYQDRGSRFTQDKTIGILQGRSVGGSTTVNWTSSFRTPVDTLQFWQDQYAVEWSKDELIPHFQKHEADLNIHRWEGLPNPNNSVLERGLKNLGLDAQRIPRNVSGCHNLGYCGQGCPVNAKLSMVITRIPEALDHGATLIHNCFVHRLQWYKNRVTELHCQASEGPGKRSGQVLKIKAKHFILAAGSIGSPGILLRSHVPDPYDQLGRRTTLHPVLISGALFKESITGWHGAPQSVYSDQFLRPKNPKKLGYKLEVSPMFPMLMAGILPSLGYEHRAIMTRFERAGNIIALLRDGYHDEAPGGRVVLDDNGRAVLSYPWTDALADGARRALLTMAEIQLAAGADEIIPFHCDGSRTKSFSKATAMIAQLTMKPPFLKVMSAHVMGGCSMGKPEQGVVDSWGRHHHLHNLNVLDGSIFPSSLGVNPQLSIYGITSLLTEHLVQELDRESKQKVH</sequence>
<dbReference type="Proteomes" id="UP000192907">
    <property type="component" value="Unassembled WGS sequence"/>
</dbReference>
<evidence type="ECO:0000256" key="3">
    <source>
        <dbReference type="ARBA" id="ARBA00022827"/>
    </source>
</evidence>
<evidence type="ECO:0000259" key="5">
    <source>
        <dbReference type="Pfam" id="PF00732"/>
    </source>
</evidence>
<dbReference type="Pfam" id="PF00732">
    <property type="entry name" value="GMC_oxred_N"/>
    <property type="match status" value="1"/>
</dbReference>
<dbReference type="InterPro" id="IPR003953">
    <property type="entry name" value="FAD-dep_OxRdtase_2_FAD-bd"/>
</dbReference>
<proteinExistence type="inferred from homology"/>
<dbReference type="GO" id="GO:0050660">
    <property type="term" value="F:flavin adenine dinucleotide binding"/>
    <property type="evidence" value="ECO:0007669"/>
    <property type="project" value="InterPro"/>
</dbReference>
<evidence type="ECO:0000313" key="8">
    <source>
        <dbReference type="EMBL" id="SMF52308.1"/>
    </source>
</evidence>
<gene>
    <name evidence="8" type="ORF">SAMN06296036_11647</name>
</gene>
<evidence type="ECO:0000259" key="6">
    <source>
        <dbReference type="Pfam" id="PF00890"/>
    </source>
</evidence>
<dbReference type="EMBL" id="FWZT01000016">
    <property type="protein sequence ID" value="SMF52308.1"/>
    <property type="molecule type" value="Genomic_DNA"/>
</dbReference>
<protein>
    <submittedName>
        <fullName evidence="8">Choline dehydrogenase</fullName>
    </submittedName>
</protein>
<reference evidence="9" key="1">
    <citation type="submission" date="2017-04" db="EMBL/GenBank/DDBJ databases">
        <authorList>
            <person name="Varghese N."/>
            <person name="Submissions S."/>
        </authorList>
    </citation>
    <scope>NUCLEOTIDE SEQUENCE [LARGE SCALE GENOMIC DNA]</scope>
    <source>
        <strain evidence="9">RKEM611</strain>
    </source>
</reference>
<dbReference type="RefSeq" id="WP_132321820.1">
    <property type="nucleotide sequence ID" value="NZ_FWZT01000016.1"/>
</dbReference>
<evidence type="ECO:0000256" key="1">
    <source>
        <dbReference type="ARBA" id="ARBA00010790"/>
    </source>
</evidence>
<keyword evidence="9" id="KW-1185">Reference proteome</keyword>
<dbReference type="GO" id="GO:0016614">
    <property type="term" value="F:oxidoreductase activity, acting on CH-OH group of donors"/>
    <property type="evidence" value="ECO:0007669"/>
    <property type="project" value="InterPro"/>
</dbReference>
<keyword evidence="2" id="KW-0285">Flavoprotein</keyword>
<dbReference type="InterPro" id="IPR007867">
    <property type="entry name" value="GMC_OxRtase_C"/>
</dbReference>
<evidence type="ECO:0000256" key="4">
    <source>
        <dbReference type="ARBA" id="ARBA00023002"/>
    </source>
</evidence>
<dbReference type="STRING" id="1513793.SAMN06296036_11647"/>
<dbReference type="Gene3D" id="3.50.50.60">
    <property type="entry name" value="FAD/NAD(P)-binding domain"/>
    <property type="match status" value="2"/>
</dbReference>
<dbReference type="SUPFAM" id="SSF51905">
    <property type="entry name" value="FAD/NAD(P)-binding domain"/>
    <property type="match status" value="1"/>
</dbReference>
<evidence type="ECO:0000259" key="7">
    <source>
        <dbReference type="Pfam" id="PF05199"/>
    </source>
</evidence>
<keyword evidence="4" id="KW-0560">Oxidoreductase</keyword>
<evidence type="ECO:0000256" key="2">
    <source>
        <dbReference type="ARBA" id="ARBA00022630"/>
    </source>
</evidence>
<dbReference type="PANTHER" id="PTHR46056:SF12">
    <property type="entry name" value="LONG-CHAIN-ALCOHOL OXIDASE"/>
    <property type="match status" value="1"/>
</dbReference>
<dbReference type="OrthoDB" id="9787779at2"/>
<dbReference type="AlphaFoldDB" id="A0A1Y6CFH4"/>
<feature type="domain" description="FAD-dependent oxidoreductase 2 FAD-binding" evidence="6">
    <location>
        <begin position="28"/>
        <end position="60"/>
    </location>
</feature>
<evidence type="ECO:0000313" key="9">
    <source>
        <dbReference type="Proteomes" id="UP000192907"/>
    </source>
</evidence>
<keyword evidence="3" id="KW-0274">FAD</keyword>
<feature type="domain" description="Glucose-methanol-choline oxidoreductase N-terminal" evidence="5">
    <location>
        <begin position="76"/>
        <end position="290"/>
    </location>
</feature>
<name>A0A1Y6CFH4_9BACT</name>
<dbReference type="Pfam" id="PF00890">
    <property type="entry name" value="FAD_binding_2"/>
    <property type="match status" value="1"/>
</dbReference>
<dbReference type="InterPro" id="IPR000172">
    <property type="entry name" value="GMC_OxRdtase_N"/>
</dbReference>